<dbReference type="GO" id="GO:0009318">
    <property type="term" value="C:exodeoxyribonuclease VII complex"/>
    <property type="evidence" value="ECO:0007669"/>
    <property type="project" value="InterPro"/>
</dbReference>
<evidence type="ECO:0000256" key="3">
    <source>
        <dbReference type="ARBA" id="ARBA00022801"/>
    </source>
</evidence>
<keyword evidence="1" id="KW-0963">Cytoplasm</keyword>
<evidence type="ECO:0000259" key="6">
    <source>
        <dbReference type="Pfam" id="PF13742"/>
    </source>
</evidence>
<sequence length="158" mass="17617">MPEQGNGRKVYGVAELNRKVKGLLENQLGAIWVMGEITGLRRQASGHIYFGIKDEKGQLNCALFRGADAENRSLLEDGMKVLLQGDITLFEARGQYQLIVRKVELQGQGELQVKFEKLKLKLEAEGLFSPERKRPLPRYPARIGLVTSPTGAAIRDVL</sequence>
<keyword evidence="2" id="KW-0540">Nuclease</keyword>
<dbReference type="Pfam" id="PF02601">
    <property type="entry name" value="Exonuc_VII_L"/>
    <property type="match status" value="1"/>
</dbReference>
<evidence type="ECO:0000256" key="2">
    <source>
        <dbReference type="ARBA" id="ARBA00022722"/>
    </source>
</evidence>
<dbReference type="EMBL" id="UINC01022471">
    <property type="protein sequence ID" value="SVA92155.1"/>
    <property type="molecule type" value="Genomic_DNA"/>
</dbReference>
<reference evidence="7" key="1">
    <citation type="submission" date="2018-05" db="EMBL/GenBank/DDBJ databases">
        <authorList>
            <person name="Lanie J.A."/>
            <person name="Ng W.-L."/>
            <person name="Kazmierczak K.M."/>
            <person name="Andrzejewski T.M."/>
            <person name="Davidsen T.M."/>
            <person name="Wayne K.J."/>
            <person name="Tettelin H."/>
            <person name="Glass J.I."/>
            <person name="Rusch D."/>
            <person name="Podicherti R."/>
            <person name="Tsui H.-C.T."/>
            <person name="Winkler M.E."/>
        </authorList>
    </citation>
    <scope>NUCLEOTIDE SEQUENCE</scope>
</reference>
<feature type="non-terminal residue" evidence="7">
    <location>
        <position position="158"/>
    </location>
</feature>
<evidence type="ECO:0000256" key="4">
    <source>
        <dbReference type="ARBA" id="ARBA00022839"/>
    </source>
</evidence>
<feature type="domain" description="OB-fold nucleic acid binding" evidence="6">
    <location>
        <begin position="12"/>
        <end position="104"/>
    </location>
</feature>
<dbReference type="GO" id="GO:0003676">
    <property type="term" value="F:nucleic acid binding"/>
    <property type="evidence" value="ECO:0007669"/>
    <property type="project" value="InterPro"/>
</dbReference>
<dbReference type="GO" id="GO:0006308">
    <property type="term" value="P:DNA catabolic process"/>
    <property type="evidence" value="ECO:0007669"/>
    <property type="project" value="InterPro"/>
</dbReference>
<feature type="domain" description="Exonuclease VII large subunit C-terminal" evidence="5">
    <location>
        <begin position="127"/>
        <end position="158"/>
    </location>
</feature>
<accession>A0A381ZS99</accession>
<name>A0A381ZS99_9ZZZZ</name>
<dbReference type="PANTHER" id="PTHR30008:SF0">
    <property type="entry name" value="EXODEOXYRIBONUCLEASE 7 LARGE SUBUNIT"/>
    <property type="match status" value="1"/>
</dbReference>
<dbReference type="PANTHER" id="PTHR30008">
    <property type="entry name" value="EXODEOXYRIBONUCLEASE 7 LARGE SUBUNIT"/>
    <property type="match status" value="1"/>
</dbReference>
<evidence type="ECO:0000313" key="7">
    <source>
        <dbReference type="EMBL" id="SVA92155.1"/>
    </source>
</evidence>
<organism evidence="7">
    <name type="scientific">marine metagenome</name>
    <dbReference type="NCBI Taxonomy" id="408172"/>
    <lineage>
        <taxon>unclassified sequences</taxon>
        <taxon>metagenomes</taxon>
        <taxon>ecological metagenomes</taxon>
    </lineage>
</organism>
<dbReference type="AlphaFoldDB" id="A0A381ZS99"/>
<keyword evidence="4" id="KW-0269">Exonuclease</keyword>
<dbReference type="Pfam" id="PF13742">
    <property type="entry name" value="tRNA_anti_2"/>
    <property type="match status" value="1"/>
</dbReference>
<protein>
    <recommendedName>
        <fullName evidence="8">OB-fold nucleic acid binding domain-containing protein</fullName>
    </recommendedName>
</protein>
<dbReference type="InterPro" id="IPR003753">
    <property type="entry name" value="Exonuc_VII_L"/>
</dbReference>
<dbReference type="InterPro" id="IPR020579">
    <property type="entry name" value="Exonuc_VII_lsu_C"/>
</dbReference>
<keyword evidence="3" id="KW-0378">Hydrolase</keyword>
<gene>
    <name evidence="7" type="ORF">METZ01_LOCUS145009</name>
</gene>
<dbReference type="GO" id="GO:0008855">
    <property type="term" value="F:exodeoxyribonuclease VII activity"/>
    <property type="evidence" value="ECO:0007669"/>
    <property type="project" value="InterPro"/>
</dbReference>
<evidence type="ECO:0000259" key="5">
    <source>
        <dbReference type="Pfam" id="PF02601"/>
    </source>
</evidence>
<dbReference type="NCBIfam" id="TIGR00237">
    <property type="entry name" value="xseA"/>
    <property type="match status" value="1"/>
</dbReference>
<dbReference type="InterPro" id="IPR025824">
    <property type="entry name" value="OB-fold_nuc-bd_dom"/>
</dbReference>
<evidence type="ECO:0008006" key="8">
    <source>
        <dbReference type="Google" id="ProtNLM"/>
    </source>
</evidence>
<dbReference type="CDD" id="cd04489">
    <property type="entry name" value="ExoVII_LU_OBF"/>
    <property type="match status" value="1"/>
</dbReference>
<proteinExistence type="predicted"/>
<evidence type="ECO:0000256" key="1">
    <source>
        <dbReference type="ARBA" id="ARBA00022490"/>
    </source>
</evidence>